<protein>
    <recommendedName>
        <fullName evidence="3">Deoxyhypusine synthase</fullName>
    </recommendedName>
</protein>
<comment type="caution">
    <text evidence="1">The sequence shown here is derived from an EMBL/GenBank/DDBJ whole genome shotgun (WGS) entry which is preliminary data.</text>
</comment>
<evidence type="ECO:0000313" key="2">
    <source>
        <dbReference type="Proteomes" id="UP000306585"/>
    </source>
</evidence>
<dbReference type="EMBL" id="VBRY01000001">
    <property type="protein sequence ID" value="TLS68994.1"/>
    <property type="molecule type" value="Genomic_DNA"/>
</dbReference>
<organism evidence="1 2">
    <name type="scientific">Mariprofundus erugo</name>
    <dbReference type="NCBI Taxonomy" id="2528639"/>
    <lineage>
        <taxon>Bacteria</taxon>
        <taxon>Pseudomonadati</taxon>
        <taxon>Pseudomonadota</taxon>
        <taxon>Candidatius Mariprofundia</taxon>
        <taxon>Mariprofundales</taxon>
        <taxon>Mariprofundaceae</taxon>
        <taxon>Mariprofundus</taxon>
    </lineage>
</organism>
<evidence type="ECO:0008006" key="3">
    <source>
        <dbReference type="Google" id="ProtNLM"/>
    </source>
</evidence>
<dbReference type="InterPro" id="IPR036982">
    <property type="entry name" value="Deoxyhypusine_synthase_sf"/>
</dbReference>
<name>A0A5R9H2M8_9PROT</name>
<dbReference type="InterPro" id="IPR029035">
    <property type="entry name" value="DHS-like_NAD/FAD-binding_dom"/>
</dbReference>
<reference evidence="1 2" key="1">
    <citation type="journal article" date="2019" name="Appl. Environ. Microbiol.">
        <title>Environmental Evidence and Genomic Insight of Iron-oxidizing Bacteria Preference Towards More Corrosion Resistant Stainless Steel at Higher Salinities.</title>
        <authorList>
            <person name="Garrison C.E."/>
            <person name="Price K.A."/>
            <person name="Field E.K."/>
        </authorList>
    </citation>
    <scope>NUCLEOTIDE SEQUENCE [LARGE SCALE GENOMIC DNA]</scope>
    <source>
        <strain evidence="1 2">P3</strain>
    </source>
</reference>
<proteinExistence type="predicted"/>
<accession>A0A5R9H2M8</accession>
<dbReference type="SUPFAM" id="SSF52467">
    <property type="entry name" value="DHS-like NAD/FAD-binding domain"/>
    <property type="match status" value="1"/>
</dbReference>
<dbReference type="RefSeq" id="WP_138237809.1">
    <property type="nucleotide sequence ID" value="NZ_VBRY01000001.1"/>
</dbReference>
<dbReference type="AlphaFoldDB" id="A0A5R9H2M8"/>
<gene>
    <name evidence="1" type="ORF">FEF65_00395</name>
</gene>
<dbReference type="Proteomes" id="UP000306585">
    <property type="component" value="Unassembled WGS sequence"/>
</dbReference>
<keyword evidence="2" id="KW-1185">Reference proteome</keyword>
<dbReference type="Gene3D" id="3.40.910.10">
    <property type="entry name" value="Deoxyhypusine synthase"/>
    <property type="match status" value="1"/>
</dbReference>
<sequence>MSITPLSLDSLTTVPLASRGIDSDGKDFGAPYKAGSGLENFLCSLPNLGCARDLFRLRDAIITAFRHKHAIILACGGHVLDSGLGPLICRLIEQKLVTGIALTGAALEQDVEIAMTGRTISAAEHELNHGRYCFTEETGHLINDAINFGSTENLGIGQSVGKHLLESELSHLDHSIVATAFRFGVPVSVHPAIGADAFCIHPMAHGESLGAAGMQDFKLLAAMMTACNEGVLINAASGVMMPRVLLQAVDAARNVGSHINRLTTAVIDPAASTSAITNVVSRLSHPDGHGYWLSGPDEIILPLLFASVVEALGDEIL</sequence>
<evidence type="ECO:0000313" key="1">
    <source>
        <dbReference type="EMBL" id="TLS68994.1"/>
    </source>
</evidence>